<organism evidence="3 4">
    <name type="scientific">Carboxylicivirga mesophila</name>
    <dbReference type="NCBI Taxonomy" id="1166478"/>
    <lineage>
        <taxon>Bacteria</taxon>
        <taxon>Pseudomonadati</taxon>
        <taxon>Bacteroidota</taxon>
        <taxon>Bacteroidia</taxon>
        <taxon>Marinilabiliales</taxon>
        <taxon>Marinilabiliaceae</taxon>
        <taxon>Carboxylicivirga</taxon>
    </lineage>
</organism>
<dbReference type="EMBL" id="JAGUCN010000021">
    <property type="protein sequence ID" value="MBS2213067.1"/>
    <property type="molecule type" value="Genomic_DNA"/>
</dbReference>
<dbReference type="Pfam" id="PF21544">
    <property type="entry name" value="PorZ_N_b_propeller"/>
    <property type="match status" value="1"/>
</dbReference>
<dbReference type="Gene3D" id="2.130.10.10">
    <property type="entry name" value="YVTN repeat-like/Quinoprotein amine dehydrogenase"/>
    <property type="match status" value="2"/>
</dbReference>
<evidence type="ECO:0000313" key="3">
    <source>
        <dbReference type="EMBL" id="MBS2213067.1"/>
    </source>
</evidence>
<dbReference type="Proteomes" id="UP000721861">
    <property type="component" value="Unassembled WGS sequence"/>
</dbReference>
<name>A0ABS5KDZ4_9BACT</name>
<feature type="domain" description="PorZ N-terminal beta-propeller" evidence="2">
    <location>
        <begin position="55"/>
        <end position="190"/>
    </location>
</feature>
<dbReference type="InterPro" id="IPR015943">
    <property type="entry name" value="WD40/YVTN_repeat-like_dom_sf"/>
</dbReference>
<dbReference type="SUPFAM" id="SSF63829">
    <property type="entry name" value="Calcium-dependent phosphotriesterase"/>
    <property type="match status" value="2"/>
</dbReference>
<sequence length="789" mass="88270">MGKRILFIFLLALINASLLSAQNSGWSDHFSYRNALHVAETESYVATSCEMGIMLLDKLTEELTTYSRVNGLSDTDITAIESIANDVFIIGYGNGNIDILSERGILNIPDFKLKQIVGAKRINHFYKHEDKVYCSTDYALLVLDPSKGEISDTYFLGLNAERLKIYQTVVSGDSIYAATERGLLTASLSDPRIVFDEAWKKISSGSLPSFAVNMHGGEIVFVTKEQNTFKIIRGNENSWSDLLSSSGYKSLHTYGGKLVISLTSQVLVYDEGYNKELTIDENKIEDKLSVNGALYSSFEGAFFMADKNYGLVKYIGENNSSFYLVNRPYSNYCFELHSTEYGIYLTAGGLNEIYNNLDRTIEYSYYDINKNEWGSFKSSVPATSNTSRDLIRICSSQTDEYKVYMSSWGGGLYEVQGLDSIKYFGEQNGGLQDIYPDNRMYVRVGGVASDSQGNIWMSNAEVEGGIVVKSGNEWRRFDYETTNNLHSVGQMLITRDDYVWMTIPMYFVGDRQGIMVINTNGTLLDDKDDEYKSPAPVNNSSDERHVGQLRLWDENRKEITKVVLSMAEDKNGYIWLGTDKGVLVYYRPWAIFSEDYPVVSRIKVPRNDGSNLADYLLENERISCIAVDGANRKWIGTEDAGLYLVSEDGLKTYYSFNTENSPLPSNAIKSIAISPITGEVFIGTEKGILSYKAKATEGNTAFDKIYAYPNPVREDFAGDITITGLMQNSIVKITTVSGKLVHETKSLGGNAHWNGKNFRGEKVKTGVYIVYVSNQDGEQSGVTKILIVR</sequence>
<reference evidence="3 4" key="1">
    <citation type="journal article" date="2014" name="Int. J. Syst. Evol. Microbiol.">
        <title>Carboxylicivirga gen. nov. in the family Marinilabiliaceae with two novel species, Carboxylicivirga mesophila sp. nov. and Carboxylicivirga taeanensis sp. nov., and reclassification of Cytophaga fermentans as Saccharicrinis fermentans gen. nov., comb. nov.</title>
        <authorList>
            <person name="Yang S.H."/>
            <person name="Seo H.S."/>
            <person name="Woo J.H."/>
            <person name="Oh H.M."/>
            <person name="Jang H."/>
            <person name="Lee J.H."/>
            <person name="Kim S.J."/>
            <person name="Kwon K.K."/>
        </authorList>
    </citation>
    <scope>NUCLEOTIDE SEQUENCE [LARGE SCALE GENOMIC DNA]</scope>
    <source>
        <strain evidence="3 4">JCM 18290</strain>
    </source>
</reference>
<accession>A0ABS5KDZ4</accession>
<proteinExistence type="predicted"/>
<evidence type="ECO:0000256" key="1">
    <source>
        <dbReference type="SAM" id="SignalP"/>
    </source>
</evidence>
<comment type="caution">
    <text evidence="3">The sequence shown here is derived from an EMBL/GenBank/DDBJ whole genome shotgun (WGS) entry which is preliminary data.</text>
</comment>
<evidence type="ECO:0000313" key="4">
    <source>
        <dbReference type="Proteomes" id="UP000721861"/>
    </source>
</evidence>
<dbReference type="InterPro" id="IPR026444">
    <property type="entry name" value="Secre_tail"/>
</dbReference>
<dbReference type="InterPro" id="IPR011110">
    <property type="entry name" value="Reg_prop"/>
</dbReference>
<dbReference type="Pfam" id="PF07494">
    <property type="entry name" value="Reg_prop"/>
    <property type="match status" value="1"/>
</dbReference>
<dbReference type="NCBIfam" id="TIGR04183">
    <property type="entry name" value="Por_Secre_tail"/>
    <property type="match status" value="1"/>
</dbReference>
<keyword evidence="4" id="KW-1185">Reference proteome</keyword>
<dbReference type="InterPro" id="IPR048954">
    <property type="entry name" value="PorZ_N"/>
</dbReference>
<feature type="signal peptide" evidence="1">
    <location>
        <begin position="1"/>
        <end position="21"/>
    </location>
</feature>
<evidence type="ECO:0000259" key="2">
    <source>
        <dbReference type="Pfam" id="PF21544"/>
    </source>
</evidence>
<protein>
    <submittedName>
        <fullName evidence="3">T9SS type A sorting domain-containing protein</fullName>
    </submittedName>
</protein>
<dbReference type="RefSeq" id="WP_212230015.1">
    <property type="nucleotide sequence ID" value="NZ_JAGUCN010000021.1"/>
</dbReference>
<keyword evidence="1" id="KW-0732">Signal</keyword>
<gene>
    <name evidence="3" type="ORF">KEM09_16735</name>
</gene>
<feature type="chain" id="PRO_5045914118" evidence="1">
    <location>
        <begin position="22"/>
        <end position="789"/>
    </location>
</feature>